<evidence type="ECO:0000313" key="5">
    <source>
        <dbReference type="EMBL" id="KAI3928216.1"/>
    </source>
</evidence>
<dbReference type="Gene3D" id="2.60.40.380">
    <property type="entry name" value="Purple acid phosphatase-like, N-terminal"/>
    <property type="match status" value="1"/>
</dbReference>
<sequence length="85" mass="9738">MLWTFTLMKLTWLSGDKEPQQVQYGDGNSHALDANAFTQKEMCKSPIKSPSIDFGWHDPGYIHSAVMTDLQPSTTYSYRYGRGFR</sequence>
<dbReference type="SUPFAM" id="SSF49363">
    <property type="entry name" value="Purple acid phosphatase, N-terminal domain"/>
    <property type="match status" value="1"/>
</dbReference>
<comment type="subcellular location">
    <subcellularLocation>
        <location evidence="1">Secreted</location>
    </subcellularLocation>
</comment>
<comment type="caution">
    <text evidence="5">The sequence shown here is derived from an EMBL/GenBank/DDBJ whole genome shotgun (WGS) entry which is preliminary data.</text>
</comment>
<keyword evidence="6" id="KW-1185">Reference proteome</keyword>
<feature type="chain" id="PRO_5042118571" description="Purple acid phosphatase N-terminal domain-containing protein" evidence="3">
    <location>
        <begin position="16"/>
        <end position="85"/>
    </location>
</feature>
<dbReference type="Pfam" id="PF16656">
    <property type="entry name" value="Pur_ac_phosph_N"/>
    <property type="match status" value="1"/>
</dbReference>
<dbReference type="InterPro" id="IPR008963">
    <property type="entry name" value="Purple_acid_Pase-like_N"/>
</dbReference>
<dbReference type="Proteomes" id="UP001202328">
    <property type="component" value="Unassembled WGS sequence"/>
</dbReference>
<dbReference type="PANTHER" id="PTHR45778">
    <property type="entry name" value="PURPLE ACID PHOSPHATASE-RELATED"/>
    <property type="match status" value="1"/>
</dbReference>
<protein>
    <recommendedName>
        <fullName evidence="4">Purple acid phosphatase N-terminal domain-containing protein</fullName>
    </recommendedName>
</protein>
<dbReference type="EMBL" id="JAJJMB010007708">
    <property type="protein sequence ID" value="KAI3928216.1"/>
    <property type="molecule type" value="Genomic_DNA"/>
</dbReference>
<dbReference type="GO" id="GO:0003993">
    <property type="term" value="F:acid phosphatase activity"/>
    <property type="evidence" value="ECO:0007669"/>
    <property type="project" value="InterPro"/>
</dbReference>
<evidence type="ECO:0000313" key="6">
    <source>
        <dbReference type="Proteomes" id="UP001202328"/>
    </source>
</evidence>
<dbReference type="AlphaFoldDB" id="A0AAD4SZX7"/>
<keyword evidence="2" id="KW-0964">Secreted</keyword>
<evidence type="ECO:0000256" key="3">
    <source>
        <dbReference type="SAM" id="SignalP"/>
    </source>
</evidence>
<keyword evidence="3" id="KW-0732">Signal</keyword>
<proteinExistence type="predicted"/>
<gene>
    <name evidence="5" type="ORF">MKW98_023817</name>
</gene>
<evidence type="ECO:0000256" key="1">
    <source>
        <dbReference type="ARBA" id="ARBA00004613"/>
    </source>
</evidence>
<evidence type="ECO:0000256" key="2">
    <source>
        <dbReference type="ARBA" id="ARBA00022525"/>
    </source>
</evidence>
<dbReference type="PANTHER" id="PTHR45778:SF3">
    <property type="entry name" value="PURPLE ACID PHOSPHATASE"/>
    <property type="match status" value="1"/>
</dbReference>
<organism evidence="5 6">
    <name type="scientific">Papaver atlanticum</name>
    <dbReference type="NCBI Taxonomy" id="357466"/>
    <lineage>
        <taxon>Eukaryota</taxon>
        <taxon>Viridiplantae</taxon>
        <taxon>Streptophyta</taxon>
        <taxon>Embryophyta</taxon>
        <taxon>Tracheophyta</taxon>
        <taxon>Spermatophyta</taxon>
        <taxon>Magnoliopsida</taxon>
        <taxon>Ranunculales</taxon>
        <taxon>Papaveraceae</taxon>
        <taxon>Papaveroideae</taxon>
        <taxon>Papaver</taxon>
    </lineage>
</organism>
<dbReference type="GO" id="GO:0046872">
    <property type="term" value="F:metal ion binding"/>
    <property type="evidence" value="ECO:0007669"/>
    <property type="project" value="InterPro"/>
</dbReference>
<feature type="domain" description="Purple acid phosphatase N-terminal" evidence="4">
    <location>
        <begin position="8"/>
        <end position="82"/>
    </location>
</feature>
<dbReference type="InterPro" id="IPR015914">
    <property type="entry name" value="PAPs_N"/>
</dbReference>
<dbReference type="GO" id="GO:0005576">
    <property type="term" value="C:extracellular region"/>
    <property type="evidence" value="ECO:0007669"/>
    <property type="project" value="UniProtKB-SubCell"/>
</dbReference>
<accession>A0AAD4SZX7</accession>
<reference evidence="5" key="1">
    <citation type="submission" date="2022-04" db="EMBL/GenBank/DDBJ databases">
        <title>A functionally conserved STORR gene fusion in Papaver species that diverged 16.8 million years ago.</title>
        <authorList>
            <person name="Catania T."/>
        </authorList>
    </citation>
    <scope>NUCLEOTIDE SEQUENCE</scope>
    <source>
        <strain evidence="5">S-188037</strain>
    </source>
</reference>
<feature type="signal peptide" evidence="3">
    <location>
        <begin position="1"/>
        <end position="15"/>
    </location>
</feature>
<evidence type="ECO:0000259" key="4">
    <source>
        <dbReference type="Pfam" id="PF16656"/>
    </source>
</evidence>
<name>A0AAD4SZX7_9MAGN</name>